<accession>A0ABQ5NYW6</accession>
<proteinExistence type="predicted"/>
<keyword evidence="1" id="KW-0805">Transcription regulation</keyword>
<protein>
    <submittedName>
        <fullName evidence="5">Winged helix-turn-helix domain-containing protein</fullName>
    </submittedName>
</protein>
<dbReference type="Gene3D" id="1.10.10.10">
    <property type="entry name" value="Winged helix-like DNA-binding domain superfamily/Winged helix DNA-binding domain"/>
    <property type="match status" value="2"/>
</dbReference>
<dbReference type="PANTHER" id="PTHR33204">
    <property type="entry name" value="TRANSCRIPTIONAL REGULATOR, MARR FAMILY"/>
    <property type="match status" value="1"/>
</dbReference>
<evidence type="ECO:0000256" key="1">
    <source>
        <dbReference type="ARBA" id="ARBA00023015"/>
    </source>
</evidence>
<reference evidence="5 6" key="1">
    <citation type="submission" date="2022-10" db="EMBL/GenBank/DDBJ databases">
        <title>Draft genome sequence of Streptomyces sp. YSPA8.</title>
        <authorList>
            <person name="Moriuchi R."/>
            <person name="Dohra H."/>
            <person name="Yamamura H."/>
            <person name="Kodani S."/>
        </authorList>
    </citation>
    <scope>NUCLEOTIDE SEQUENCE [LARGE SCALE GENOMIC DNA]</scope>
    <source>
        <strain evidence="5 6">YSPA8</strain>
    </source>
</reference>
<evidence type="ECO:0000256" key="2">
    <source>
        <dbReference type="ARBA" id="ARBA00023125"/>
    </source>
</evidence>
<dbReference type="EMBL" id="BSBI01000005">
    <property type="protein sequence ID" value="GLF95546.1"/>
    <property type="molecule type" value="Genomic_DNA"/>
</dbReference>
<sequence length="265" mass="28782">MPTLSTALTGRTESIDHALTALSPRWTTWLLQTLRRQDVMRAAEIVAATPWNRHPYTVQLLSRMQERGLVDRLKFGTYQVTAAGRAAEPVHRALADWHRQNFTTVTADAERAEDVLARLRSTGTATTLMVLDRSGPLTAAEVSRETGLHSSSTYVRLRRMEQDGLVMRHPTATGWGGRFELTPAAEQLGDVYAALASWTPGAEPPTATARPLAVRTQAANSEWAAVAVQRAPSTAAVPGLFSHPPAAQPLVPAAVTAISRPPRTR</sequence>
<keyword evidence="6" id="KW-1185">Reference proteome</keyword>
<keyword evidence="2" id="KW-0238">DNA-binding</keyword>
<dbReference type="Proteomes" id="UP001291653">
    <property type="component" value="Unassembled WGS sequence"/>
</dbReference>
<dbReference type="SUPFAM" id="SSF46785">
    <property type="entry name" value="Winged helix' DNA-binding domain"/>
    <property type="match status" value="2"/>
</dbReference>
<comment type="caution">
    <text evidence="5">The sequence shown here is derived from an EMBL/GenBank/DDBJ whole genome shotgun (WGS) entry which is preliminary data.</text>
</comment>
<gene>
    <name evidence="5" type="ORF">SYYSPA8_14635</name>
</gene>
<dbReference type="InterPro" id="IPR036390">
    <property type="entry name" value="WH_DNA-bd_sf"/>
</dbReference>
<keyword evidence="3" id="KW-0804">Transcription</keyword>
<dbReference type="PROSITE" id="PS51118">
    <property type="entry name" value="HTH_HXLR"/>
    <property type="match status" value="1"/>
</dbReference>
<name>A0ABQ5NYW6_9ACTN</name>
<organism evidence="5 6">
    <name type="scientific">Streptomyces yaizuensis</name>
    <dbReference type="NCBI Taxonomy" id="2989713"/>
    <lineage>
        <taxon>Bacteria</taxon>
        <taxon>Bacillati</taxon>
        <taxon>Actinomycetota</taxon>
        <taxon>Actinomycetes</taxon>
        <taxon>Kitasatosporales</taxon>
        <taxon>Streptomycetaceae</taxon>
        <taxon>Streptomyces</taxon>
    </lineage>
</organism>
<evidence type="ECO:0000259" key="4">
    <source>
        <dbReference type="PROSITE" id="PS51118"/>
    </source>
</evidence>
<dbReference type="Pfam" id="PF12802">
    <property type="entry name" value="MarR_2"/>
    <property type="match status" value="1"/>
</dbReference>
<feature type="domain" description="HTH hxlR-type" evidence="4">
    <location>
        <begin position="13"/>
        <end position="106"/>
    </location>
</feature>
<dbReference type="Pfam" id="PF01638">
    <property type="entry name" value="HxlR"/>
    <property type="match status" value="1"/>
</dbReference>
<evidence type="ECO:0000313" key="5">
    <source>
        <dbReference type="EMBL" id="GLF95546.1"/>
    </source>
</evidence>
<evidence type="ECO:0000256" key="3">
    <source>
        <dbReference type="ARBA" id="ARBA00023163"/>
    </source>
</evidence>
<evidence type="ECO:0000313" key="6">
    <source>
        <dbReference type="Proteomes" id="UP001291653"/>
    </source>
</evidence>
<dbReference type="RefSeq" id="WP_323447602.1">
    <property type="nucleotide sequence ID" value="NZ_BSBI01000005.1"/>
</dbReference>
<dbReference type="InterPro" id="IPR000835">
    <property type="entry name" value="HTH_MarR-typ"/>
</dbReference>
<dbReference type="InterPro" id="IPR002577">
    <property type="entry name" value="HTH_HxlR"/>
</dbReference>
<dbReference type="PANTHER" id="PTHR33204:SF37">
    <property type="entry name" value="HTH-TYPE TRANSCRIPTIONAL REGULATOR YODB"/>
    <property type="match status" value="1"/>
</dbReference>
<dbReference type="InterPro" id="IPR036388">
    <property type="entry name" value="WH-like_DNA-bd_sf"/>
</dbReference>